<evidence type="ECO:0008006" key="3">
    <source>
        <dbReference type="Google" id="ProtNLM"/>
    </source>
</evidence>
<dbReference type="InterPro" id="IPR023614">
    <property type="entry name" value="Porin_dom_sf"/>
</dbReference>
<reference evidence="1 2" key="1">
    <citation type="submission" date="2018-01" db="EMBL/GenBank/DDBJ databases">
        <title>Whole genome analyses suggest that Burkholderia sensu lato contains two further novel genera in the rhizoxinica-symbiotica group Mycetohabitans gen. nov., and Trinickia gen. nov.: implications for the evolution of diazotrophy and nodulation in the Burkholderiaceae.</title>
        <authorList>
            <person name="Estrada-de los Santos P."/>
            <person name="Palmer M."/>
            <person name="Chavez-Ramirez B."/>
            <person name="Beukes C."/>
            <person name="Steenkamp E.T."/>
            <person name="Hirsch A.M."/>
            <person name="Manyaka P."/>
            <person name="Maluk M."/>
            <person name="Lafos M."/>
            <person name="Crook M."/>
            <person name="Gross E."/>
            <person name="Simon M.F."/>
            <person name="Bueno dos Reis Junior F."/>
            <person name="Poole P.S."/>
            <person name="Venter S.N."/>
            <person name="James E.K."/>
        </authorList>
    </citation>
    <scope>NUCLEOTIDE SEQUENCE [LARGE SCALE GENOMIC DNA]</scope>
    <source>
        <strain evidence="1 2">JPY 581</strain>
    </source>
</reference>
<dbReference type="Proteomes" id="UP000235777">
    <property type="component" value="Unassembled WGS sequence"/>
</dbReference>
<dbReference type="OrthoDB" id="197869at2"/>
<dbReference type="SUPFAM" id="SSF56935">
    <property type="entry name" value="Porins"/>
    <property type="match status" value="1"/>
</dbReference>
<dbReference type="Gene3D" id="2.40.160.10">
    <property type="entry name" value="Porin"/>
    <property type="match status" value="1"/>
</dbReference>
<name>A0A2N7WS27_9BURK</name>
<gene>
    <name evidence="1" type="ORF">C0Z20_26795</name>
</gene>
<proteinExistence type="predicted"/>
<dbReference type="EMBL" id="PNYC01000022">
    <property type="protein sequence ID" value="PMS32258.1"/>
    <property type="molecule type" value="Genomic_DNA"/>
</dbReference>
<dbReference type="AlphaFoldDB" id="A0A2N7WS27"/>
<dbReference type="STRING" id="863227.GCA_000373005_04786"/>
<dbReference type="RefSeq" id="WP_018443399.1">
    <property type="nucleotide sequence ID" value="NZ_KB890209.1"/>
</dbReference>
<keyword evidence="2" id="KW-1185">Reference proteome</keyword>
<comment type="caution">
    <text evidence="1">The sequence shown here is derived from an EMBL/GenBank/DDBJ whole genome shotgun (WGS) entry which is preliminary data.</text>
</comment>
<accession>A0A2N7WS27</accession>
<evidence type="ECO:0000313" key="1">
    <source>
        <dbReference type="EMBL" id="PMS32258.1"/>
    </source>
</evidence>
<organism evidence="1 2">
    <name type="scientific">Trinickia symbiotica</name>
    <dbReference type="NCBI Taxonomy" id="863227"/>
    <lineage>
        <taxon>Bacteria</taxon>
        <taxon>Pseudomonadati</taxon>
        <taxon>Pseudomonadota</taxon>
        <taxon>Betaproteobacteria</taxon>
        <taxon>Burkholderiales</taxon>
        <taxon>Burkholderiaceae</taxon>
        <taxon>Trinickia</taxon>
    </lineage>
</organism>
<evidence type="ECO:0000313" key="2">
    <source>
        <dbReference type="Proteomes" id="UP000235777"/>
    </source>
</evidence>
<protein>
    <recommendedName>
        <fullName evidence="3">Porin</fullName>
    </recommendedName>
</protein>
<sequence length="380" mass="41919">MRRKRPAIRSHGITRAAKLTLETAALTLTLLAAARGAHAGELPSMFSLSGFGTLGVAHSSLDTADFTGAAFQPAGAGYTRHFNFAGDTKFGLQLTGRFTDKLTALVQVVSRYNYDNRYTPTIEWANVNYAFTPDFNVRVGRIELPTFLSSDYREVGYANPWVRVPGELYNLEPITNSDGVDASYRLRFAHVVDTLHFIYGRTSFHITPGGTKIKGTDIGGVVDTLEYRSLTLHIGYLHAYTSSPFVQRSAAVAYSVGIGYDVPRWFVQGEVARVTADRLTPGYLAGYLSGGVRFGQFTPYATYALEHALNYQTVIPNANLGQKDLSVGLRWDFAKNLDMKVQYEHIWTPAQSAGLFIDEQPNFRNGCAANVFSATLDFVF</sequence>